<feature type="transmembrane region" description="Helical" evidence="1">
    <location>
        <begin position="309"/>
        <end position="327"/>
    </location>
</feature>
<gene>
    <name evidence="2" type="ORF">V6984_18325</name>
</gene>
<evidence type="ECO:0000313" key="3">
    <source>
        <dbReference type="Proteomes" id="UP001451571"/>
    </source>
</evidence>
<dbReference type="InterPro" id="IPR046107">
    <property type="entry name" value="DUF6044"/>
</dbReference>
<reference evidence="2 3" key="1">
    <citation type="submission" date="2024-02" db="EMBL/GenBank/DDBJ databases">
        <title>Bacterial strain from lacustrine sediment.</title>
        <authorList>
            <person name="Petit C."/>
            <person name="Fadhlaoui K."/>
        </authorList>
    </citation>
    <scope>NUCLEOTIDE SEQUENCE [LARGE SCALE GENOMIC DNA]</scope>
    <source>
        <strain evidence="2 3">IPX-CK</strain>
    </source>
</reference>
<evidence type="ECO:0000313" key="2">
    <source>
        <dbReference type="EMBL" id="XAH73435.1"/>
    </source>
</evidence>
<feature type="transmembrane region" description="Helical" evidence="1">
    <location>
        <begin position="7"/>
        <end position="26"/>
    </location>
</feature>
<keyword evidence="1" id="KW-1133">Transmembrane helix</keyword>
<keyword evidence="1" id="KW-0472">Membrane</keyword>
<keyword evidence="3" id="KW-1185">Reference proteome</keyword>
<evidence type="ECO:0000256" key="1">
    <source>
        <dbReference type="SAM" id="Phobius"/>
    </source>
</evidence>
<feature type="transmembrane region" description="Helical" evidence="1">
    <location>
        <begin position="273"/>
        <end position="289"/>
    </location>
</feature>
<feature type="transmembrane region" description="Helical" evidence="1">
    <location>
        <begin position="347"/>
        <end position="367"/>
    </location>
</feature>
<keyword evidence="1" id="KW-0812">Transmembrane</keyword>
<feature type="transmembrane region" description="Helical" evidence="1">
    <location>
        <begin position="211"/>
        <end position="230"/>
    </location>
</feature>
<proteinExistence type="predicted"/>
<feature type="transmembrane region" description="Helical" evidence="1">
    <location>
        <begin position="178"/>
        <end position="202"/>
    </location>
</feature>
<feature type="transmembrane region" description="Helical" evidence="1">
    <location>
        <begin position="388"/>
        <end position="406"/>
    </location>
</feature>
<name>A0ABZ3EUD5_9FIRM</name>
<dbReference type="Proteomes" id="UP001451571">
    <property type="component" value="Chromosome"/>
</dbReference>
<dbReference type="Pfam" id="PF19510">
    <property type="entry name" value="DUF6044"/>
    <property type="match status" value="1"/>
</dbReference>
<dbReference type="PROSITE" id="PS51257">
    <property type="entry name" value="PROKAR_LIPOPROTEIN"/>
    <property type="match status" value="1"/>
</dbReference>
<accession>A0ABZ3EUD5</accession>
<protein>
    <submittedName>
        <fullName evidence="2">DUF6044 family protein</fullName>
    </submittedName>
</protein>
<sequence length="590" mass="67705">MIKRVFKYWYLVLIGSFFIVSLVVYACFGEESYIAVHDNLDLFVAQFQMMKNTESFFAHGVEVPFLGGISRDNLPSEFSLYTVLFMCLPSFAAYITGYFLKISIAMVSVWLLAEDWYGEKRKEYRSLVALLGFAYGALNMFPAFGIPFASIPLVIYLLRRIYKKPSVWLYIALFCYPFLSYFSYFGFFILAYLTIAVIWLAVRDKRLSKSLFLALFVLGAGYVAFEYRLFGVMLFNDTETIRATMTEADLTAGEVVRQIGDVWKNGVFHAESVHGKLVLPVCILYFIYLNGKYMKDKNWKGIFCDSYNLLMLVILFNSVIYGVYYWGSFRRLVETLLPPLKGFQFNRTVFFSPFLWYASFFVVLQRLSDCQGLPVLGKIKKKNVPKRLAAGLANGLALAAIAIILLTPGRYNDWYTTCKNKSLELLKGKVADDMSYGEFYSTELFEEIKADIGYDGEWAVAYGIHPAVLEYNDIATLDGYLGFYSQQYKEEFRKVIAPALERVEASRIYYDGWGARVYVYSGTDASVVSATKTMYVTDYDLYMDTEAFEELGGKYIFSRIGLENATELGLTLVKVYEQEKSPYVIYLYEK</sequence>
<feature type="transmembrane region" description="Helical" evidence="1">
    <location>
        <begin position="127"/>
        <end position="158"/>
    </location>
</feature>
<dbReference type="RefSeq" id="WP_342757042.1">
    <property type="nucleotide sequence ID" value="NZ_CP146256.1"/>
</dbReference>
<organism evidence="2 3">
    <name type="scientific">Kineothrix sedimenti</name>
    <dbReference type="NCBI Taxonomy" id="3123317"/>
    <lineage>
        <taxon>Bacteria</taxon>
        <taxon>Bacillati</taxon>
        <taxon>Bacillota</taxon>
        <taxon>Clostridia</taxon>
        <taxon>Lachnospirales</taxon>
        <taxon>Lachnospiraceae</taxon>
        <taxon>Kineothrix</taxon>
    </lineage>
</organism>
<dbReference type="EMBL" id="CP146256">
    <property type="protein sequence ID" value="XAH73435.1"/>
    <property type="molecule type" value="Genomic_DNA"/>
</dbReference>